<dbReference type="SMART" id="SM00948">
    <property type="entry name" value="Proteasome_A_N"/>
    <property type="match status" value="1"/>
</dbReference>
<dbReference type="EMBL" id="CP104013">
    <property type="protein sequence ID" value="UYP45546.1"/>
    <property type="molecule type" value="Genomic_DNA"/>
</dbReference>
<evidence type="ECO:0000313" key="4">
    <source>
        <dbReference type="Proteomes" id="UP001208689"/>
    </source>
</evidence>
<dbReference type="Pfam" id="PF00227">
    <property type="entry name" value="Proteasome"/>
    <property type="match status" value="1"/>
</dbReference>
<dbReference type="PANTHER" id="PTHR11599">
    <property type="entry name" value="PROTEASOME SUBUNIT ALPHA/BETA"/>
    <property type="match status" value="1"/>
</dbReference>
<proteinExistence type="predicted"/>
<dbReference type="Proteomes" id="UP001208689">
    <property type="component" value="Chromosome"/>
</dbReference>
<dbReference type="InterPro" id="IPR050115">
    <property type="entry name" value="Proteasome_alpha"/>
</dbReference>
<keyword evidence="4" id="KW-1185">Reference proteome</keyword>
<evidence type="ECO:0000256" key="1">
    <source>
        <dbReference type="ARBA" id="ARBA00022942"/>
    </source>
</evidence>
<reference evidence="3" key="1">
    <citation type="submission" date="2022-09" db="EMBL/GenBank/DDBJ databases">
        <title>Actin cytoskeleton and complex cell architecture in an #Asgard archaeon.</title>
        <authorList>
            <person name="Ponce Toledo R.I."/>
            <person name="Schleper C."/>
            <person name="Rodrigues Oliveira T."/>
            <person name="Wollweber F."/>
            <person name="Xu J."/>
            <person name="Rittmann S."/>
            <person name="Klingl A."/>
            <person name="Pilhofer M."/>
        </authorList>
    </citation>
    <scope>NUCLEOTIDE SEQUENCE</scope>
    <source>
        <strain evidence="3">B-35</strain>
    </source>
</reference>
<dbReference type="Pfam" id="PF10584">
    <property type="entry name" value="Proteasome_A_N"/>
    <property type="match status" value="1"/>
</dbReference>
<dbReference type="Gene3D" id="3.60.20.10">
    <property type="entry name" value="Glutamine Phosphoribosylpyrophosphate, subunit 1, domain 1"/>
    <property type="match status" value="1"/>
</dbReference>
<dbReference type="InterPro" id="IPR001353">
    <property type="entry name" value="Proteasome_sua/b"/>
</dbReference>
<organism evidence="3 4">
    <name type="scientific">Candidatus Lokiarchaeum ossiferum</name>
    <dbReference type="NCBI Taxonomy" id="2951803"/>
    <lineage>
        <taxon>Archaea</taxon>
        <taxon>Promethearchaeati</taxon>
        <taxon>Promethearchaeota</taxon>
        <taxon>Promethearchaeia</taxon>
        <taxon>Promethearchaeales</taxon>
        <taxon>Promethearchaeaceae</taxon>
        <taxon>Candidatus Lokiarchaeum</taxon>
    </lineage>
</organism>
<protein>
    <submittedName>
        <fullName evidence="3">Proteasome subunit alpha</fullName>
    </submittedName>
</protein>
<keyword evidence="3" id="KW-0808">Transferase</keyword>
<keyword evidence="1 3" id="KW-0647">Proteasome</keyword>
<dbReference type="InterPro" id="IPR029055">
    <property type="entry name" value="Ntn_hydrolases_N"/>
</dbReference>
<dbReference type="SUPFAM" id="SSF56235">
    <property type="entry name" value="N-terminal nucleophile aminohydrolases (Ntn hydrolases)"/>
    <property type="match status" value="1"/>
</dbReference>
<feature type="domain" description="Proteasome alpha-type subunits" evidence="2">
    <location>
        <begin position="68"/>
        <end position="89"/>
    </location>
</feature>
<dbReference type="GO" id="GO:0016740">
    <property type="term" value="F:transferase activity"/>
    <property type="evidence" value="ECO:0007669"/>
    <property type="project" value="UniProtKB-KW"/>
</dbReference>
<sequence>MYYRWIYNYKNFEYVKNMPELRIIIPENMEKTLDSLIRAGIAGNKAEIVRSAITQYLSSVPTAWSKDYDLESVFSPDGRILQVEYATIASEKGLLSLGIQTKNGLVLLKRKSPACHPDLSALRYNEYTRPLQKLSKKIEISMTGIMADGKLVMKKAKEIMNQNTKNESVDIYALVEDLSFFLHKFTLNKDLRVLGACFIIGGFDLTNRPKLFLLDPSGSIHETRVVAIGNEREKITKEILTKFSDEMSLDESIQLAIRSTVVDNDDLENIIVDTIDGKTGNFKELNLEEKMAFLRS</sequence>
<evidence type="ECO:0000259" key="2">
    <source>
        <dbReference type="SMART" id="SM00948"/>
    </source>
</evidence>
<gene>
    <name evidence="3" type="ORF">NEF87_001831</name>
</gene>
<name>A0ABY6HQ41_9ARCH</name>
<accession>A0ABY6HQ41</accession>
<dbReference type="GO" id="GO:0000502">
    <property type="term" value="C:proteasome complex"/>
    <property type="evidence" value="ECO:0007669"/>
    <property type="project" value="UniProtKB-KW"/>
</dbReference>
<dbReference type="InterPro" id="IPR000426">
    <property type="entry name" value="Proteasome_asu_N"/>
</dbReference>
<evidence type="ECO:0000313" key="3">
    <source>
        <dbReference type="EMBL" id="UYP45546.1"/>
    </source>
</evidence>